<dbReference type="RefSeq" id="WP_204464785.1">
    <property type="nucleotide sequence ID" value="NZ_JAFBCV010000002.1"/>
</dbReference>
<accession>A0ABS2SQE0</accession>
<reference evidence="2" key="1">
    <citation type="submission" date="2021-01" db="EMBL/GenBank/DDBJ databases">
        <title>Genomic Encyclopedia of Type Strains, Phase IV (KMG-IV): sequencing the most valuable type-strain genomes for metagenomic binning, comparative biology and taxonomic classification.</title>
        <authorList>
            <person name="Goeker M."/>
        </authorList>
    </citation>
    <scope>NUCLEOTIDE SEQUENCE</scope>
    <source>
        <strain evidence="2">DSM 21943</strain>
    </source>
</reference>
<evidence type="ECO:0000256" key="1">
    <source>
        <dbReference type="SAM" id="Phobius"/>
    </source>
</evidence>
<keyword evidence="1" id="KW-0472">Membrane</keyword>
<feature type="transmembrane region" description="Helical" evidence="1">
    <location>
        <begin position="105"/>
        <end position="123"/>
    </location>
</feature>
<sequence length="133" mass="14671">MNFFDKVLQSKQLLGVLALMVVVLGVVASCMIEKQHLRGAIQLVVQINITTVIGIGAIMIALKDIKKKFSIIKESMVIILFSLIGLFVSLIPFELIYEHGFLIHRLYLLACSLLIASLIASIGKQIYTIVDGN</sequence>
<evidence type="ECO:0000313" key="3">
    <source>
        <dbReference type="Proteomes" id="UP001179280"/>
    </source>
</evidence>
<dbReference type="Proteomes" id="UP001179280">
    <property type="component" value="Unassembled WGS sequence"/>
</dbReference>
<proteinExistence type="predicted"/>
<dbReference type="PROSITE" id="PS51257">
    <property type="entry name" value="PROKAR_LIPOPROTEIN"/>
    <property type="match status" value="1"/>
</dbReference>
<keyword evidence="1" id="KW-1133">Transmembrane helix</keyword>
<organism evidence="2 3">
    <name type="scientific">Shouchella xiaoxiensis</name>
    <dbReference type="NCBI Taxonomy" id="766895"/>
    <lineage>
        <taxon>Bacteria</taxon>
        <taxon>Bacillati</taxon>
        <taxon>Bacillota</taxon>
        <taxon>Bacilli</taxon>
        <taxon>Bacillales</taxon>
        <taxon>Bacillaceae</taxon>
        <taxon>Shouchella</taxon>
    </lineage>
</organism>
<name>A0ABS2SQE0_9BACI</name>
<dbReference type="EMBL" id="JAFBCV010000002">
    <property type="protein sequence ID" value="MBM7837739.1"/>
    <property type="molecule type" value="Genomic_DNA"/>
</dbReference>
<feature type="transmembrane region" description="Helical" evidence="1">
    <location>
        <begin position="39"/>
        <end position="62"/>
    </location>
</feature>
<evidence type="ECO:0000313" key="2">
    <source>
        <dbReference type="EMBL" id="MBM7837739.1"/>
    </source>
</evidence>
<protein>
    <submittedName>
        <fullName evidence="2">Uncharacterized protein</fullName>
    </submittedName>
</protein>
<keyword evidence="1" id="KW-0812">Transmembrane</keyword>
<gene>
    <name evidence="2" type="ORF">JOC54_000970</name>
</gene>
<keyword evidence="3" id="KW-1185">Reference proteome</keyword>
<comment type="caution">
    <text evidence="2">The sequence shown here is derived from an EMBL/GenBank/DDBJ whole genome shotgun (WGS) entry which is preliminary data.</text>
</comment>
<feature type="transmembrane region" description="Helical" evidence="1">
    <location>
        <begin position="74"/>
        <end position="93"/>
    </location>
</feature>